<sequence>MRKTDFFPEEDTTMSYSGFEPEPTRLQTEGHSHHTGSLFDKYLICTHNVKAQKKRLAEENGERSLADMPPMFTEPRLNLLTSHYEAISNIGQVITSLFS</sequence>
<dbReference type="Proteomes" id="UP000887159">
    <property type="component" value="Unassembled WGS sequence"/>
</dbReference>
<keyword evidence="3" id="KW-1185">Reference proteome</keyword>
<dbReference type="AlphaFoldDB" id="A0A8X6RYQ2"/>
<comment type="caution">
    <text evidence="2">The sequence shown here is derived from an EMBL/GenBank/DDBJ whole genome shotgun (WGS) entry which is preliminary data.</text>
</comment>
<gene>
    <name evidence="2" type="ORF">TNCV_2607871</name>
</gene>
<feature type="region of interest" description="Disordered" evidence="1">
    <location>
        <begin position="1"/>
        <end position="33"/>
    </location>
</feature>
<proteinExistence type="predicted"/>
<accession>A0A8X6RYQ2</accession>
<evidence type="ECO:0000313" key="3">
    <source>
        <dbReference type="Proteomes" id="UP000887159"/>
    </source>
</evidence>
<protein>
    <submittedName>
        <fullName evidence="2">Uncharacterized protein</fullName>
    </submittedName>
</protein>
<organism evidence="2 3">
    <name type="scientific">Trichonephila clavipes</name>
    <name type="common">Golden silk orbweaver</name>
    <name type="synonym">Nephila clavipes</name>
    <dbReference type="NCBI Taxonomy" id="2585209"/>
    <lineage>
        <taxon>Eukaryota</taxon>
        <taxon>Metazoa</taxon>
        <taxon>Ecdysozoa</taxon>
        <taxon>Arthropoda</taxon>
        <taxon>Chelicerata</taxon>
        <taxon>Arachnida</taxon>
        <taxon>Araneae</taxon>
        <taxon>Araneomorphae</taxon>
        <taxon>Entelegynae</taxon>
        <taxon>Araneoidea</taxon>
        <taxon>Nephilidae</taxon>
        <taxon>Trichonephila</taxon>
    </lineage>
</organism>
<dbReference type="EMBL" id="BMAU01021229">
    <property type="protein sequence ID" value="GFY01603.1"/>
    <property type="molecule type" value="Genomic_DNA"/>
</dbReference>
<reference evidence="2" key="1">
    <citation type="submission" date="2020-08" db="EMBL/GenBank/DDBJ databases">
        <title>Multicomponent nature underlies the extraordinary mechanical properties of spider dragline silk.</title>
        <authorList>
            <person name="Kono N."/>
            <person name="Nakamura H."/>
            <person name="Mori M."/>
            <person name="Yoshida Y."/>
            <person name="Ohtoshi R."/>
            <person name="Malay A.D."/>
            <person name="Moran D.A.P."/>
            <person name="Tomita M."/>
            <person name="Numata K."/>
            <person name="Arakawa K."/>
        </authorList>
    </citation>
    <scope>NUCLEOTIDE SEQUENCE</scope>
</reference>
<evidence type="ECO:0000256" key="1">
    <source>
        <dbReference type="SAM" id="MobiDB-lite"/>
    </source>
</evidence>
<name>A0A8X6RYQ2_TRICX</name>
<evidence type="ECO:0000313" key="2">
    <source>
        <dbReference type="EMBL" id="GFY01603.1"/>
    </source>
</evidence>